<reference evidence="2" key="3">
    <citation type="submission" date="2025-09" db="UniProtKB">
        <authorList>
            <consortium name="Ensembl"/>
        </authorList>
    </citation>
    <scope>IDENTIFICATION</scope>
</reference>
<dbReference type="InterPro" id="IPR038765">
    <property type="entry name" value="Papain-like_cys_pep_sf"/>
</dbReference>
<proteinExistence type="predicted"/>
<dbReference type="AlphaFoldDB" id="A0A3Q1K806"/>
<feature type="domain" description="USP" evidence="1">
    <location>
        <begin position="10"/>
        <end position="314"/>
    </location>
</feature>
<dbReference type="Ensembl" id="ENSATET00000029420.3">
    <property type="protein sequence ID" value="ENSATEP00000028976.2"/>
    <property type="gene ID" value="ENSATEG00000019997.3"/>
</dbReference>
<dbReference type="RefSeq" id="XP_026217330.1">
    <property type="nucleotide sequence ID" value="XM_026361545.1"/>
</dbReference>
<dbReference type="GeneID" id="113163174"/>
<dbReference type="CTD" id="11274"/>
<dbReference type="GO" id="GO:0016579">
    <property type="term" value="P:protein deubiquitination"/>
    <property type="evidence" value="ECO:0007669"/>
    <property type="project" value="InterPro"/>
</dbReference>
<sequence length="326" mass="37726">MYRDPRYGMRGLSNYYLSCCVNSLLQTLSSTWELADLLKKWDTAGVRADSQNVPLQLKRTLAAMGSDCPQRAPHHDFLHCLDRNSVRLHTQHDADEVFLAVMNFIQQQMDDKSLALEILNLYKISVETHLQCLRCSSIQTLTSYLLSLSLHIKEDRNSLEGCMNSFFEPQDLTGINCCFCPQCGTKTPSKQGFKLLTLPPILCIHLKRFRNSRGYTQKLDCEVTFPETFDFLETKEAFSTHFAQNDCRYTLYAVVVHSGSAMFGHYTAYVRHRMNRAWYHADDSYVHQVSWEDVQRTYGGRYRETAYILMYRRALKEEGPQPEFSG</sequence>
<dbReference type="PANTHER" id="PTHR24006">
    <property type="entry name" value="UBIQUITIN CARBOXYL-TERMINAL HYDROLASE"/>
    <property type="match status" value="1"/>
</dbReference>
<keyword evidence="3" id="KW-1185">Reference proteome</keyword>
<dbReference type="InParanoid" id="A0A3Q1K806"/>
<evidence type="ECO:0000313" key="2">
    <source>
        <dbReference type="Ensembl" id="ENSATEP00000028976.2"/>
    </source>
</evidence>
<protein>
    <recommendedName>
        <fullName evidence="1">USP domain-containing protein</fullName>
    </recommendedName>
</protein>
<dbReference type="InterPro" id="IPR001394">
    <property type="entry name" value="Peptidase_C19_UCH"/>
</dbReference>
<dbReference type="PANTHER" id="PTHR24006:SF796">
    <property type="entry name" value="UBL CARBOXYL-TERMINAL HYDROLASE 18-RELATED"/>
    <property type="match status" value="1"/>
</dbReference>
<dbReference type="InterPro" id="IPR028889">
    <property type="entry name" value="USP"/>
</dbReference>
<dbReference type="GeneTree" id="ENSGT00940000165907"/>
<dbReference type="Pfam" id="PF00443">
    <property type="entry name" value="UCH"/>
    <property type="match status" value="1"/>
</dbReference>
<dbReference type="Proteomes" id="UP000265040">
    <property type="component" value="Chromosome 23"/>
</dbReference>
<name>A0A3Q1K806_ANATE</name>
<dbReference type="GO" id="GO:0004843">
    <property type="term" value="F:cysteine-type deubiquitinase activity"/>
    <property type="evidence" value="ECO:0007669"/>
    <property type="project" value="InterPro"/>
</dbReference>
<evidence type="ECO:0000313" key="3">
    <source>
        <dbReference type="Proteomes" id="UP000265040"/>
    </source>
</evidence>
<dbReference type="InterPro" id="IPR050164">
    <property type="entry name" value="Peptidase_C19"/>
</dbReference>
<dbReference type="FunCoup" id="A0A3Q1K806">
    <property type="interactions" value="604"/>
</dbReference>
<dbReference type="GO" id="GO:0005634">
    <property type="term" value="C:nucleus"/>
    <property type="evidence" value="ECO:0007669"/>
    <property type="project" value="TreeGrafter"/>
</dbReference>
<dbReference type="CDD" id="cd02257">
    <property type="entry name" value="Peptidase_C19"/>
    <property type="match status" value="1"/>
</dbReference>
<dbReference type="PROSITE" id="PS00973">
    <property type="entry name" value="USP_2"/>
    <property type="match status" value="1"/>
</dbReference>
<dbReference type="GO" id="GO:0005829">
    <property type="term" value="C:cytosol"/>
    <property type="evidence" value="ECO:0007669"/>
    <property type="project" value="TreeGrafter"/>
</dbReference>
<dbReference type="PROSITE" id="PS50235">
    <property type="entry name" value="USP_3"/>
    <property type="match status" value="1"/>
</dbReference>
<reference evidence="2" key="1">
    <citation type="submission" date="2021-04" db="EMBL/GenBank/DDBJ databases">
        <authorList>
            <consortium name="Wellcome Sanger Institute Data Sharing"/>
        </authorList>
    </citation>
    <scope>NUCLEOTIDE SEQUENCE [LARGE SCALE GENOMIC DNA]</scope>
</reference>
<evidence type="ECO:0000259" key="1">
    <source>
        <dbReference type="PROSITE" id="PS50235"/>
    </source>
</evidence>
<dbReference type="OrthoDB" id="292964at2759"/>
<organism evidence="2 3">
    <name type="scientific">Anabas testudineus</name>
    <name type="common">Climbing perch</name>
    <name type="synonym">Anthias testudineus</name>
    <dbReference type="NCBI Taxonomy" id="64144"/>
    <lineage>
        <taxon>Eukaryota</taxon>
        <taxon>Metazoa</taxon>
        <taxon>Chordata</taxon>
        <taxon>Craniata</taxon>
        <taxon>Vertebrata</taxon>
        <taxon>Euteleostomi</taxon>
        <taxon>Actinopterygii</taxon>
        <taxon>Neopterygii</taxon>
        <taxon>Teleostei</taxon>
        <taxon>Neoteleostei</taxon>
        <taxon>Acanthomorphata</taxon>
        <taxon>Anabantaria</taxon>
        <taxon>Anabantiformes</taxon>
        <taxon>Anabantoidei</taxon>
        <taxon>Anabantidae</taxon>
        <taxon>Anabas</taxon>
    </lineage>
</organism>
<dbReference type="FunFam" id="3.90.70.10:FF:000167">
    <property type="entry name" value="Ubiquitin specific peptidase 18"/>
    <property type="match status" value="1"/>
</dbReference>
<dbReference type="STRING" id="64144.ENSATEP00000028976"/>
<dbReference type="Gene3D" id="3.90.70.10">
    <property type="entry name" value="Cysteine proteinases"/>
    <property type="match status" value="1"/>
</dbReference>
<dbReference type="InterPro" id="IPR018200">
    <property type="entry name" value="USP_CS"/>
</dbReference>
<accession>A0A3Q1K806</accession>
<dbReference type="SUPFAM" id="SSF54001">
    <property type="entry name" value="Cysteine proteinases"/>
    <property type="match status" value="1"/>
</dbReference>
<reference evidence="2" key="2">
    <citation type="submission" date="2025-08" db="UniProtKB">
        <authorList>
            <consortium name="Ensembl"/>
        </authorList>
    </citation>
    <scope>IDENTIFICATION</scope>
</reference>